<dbReference type="Gene3D" id="1.10.246.130">
    <property type="match status" value="1"/>
</dbReference>
<comment type="caution">
    <text evidence="10">The sequence shown here is derived from an EMBL/GenBank/DDBJ whole genome shotgun (WGS) entry which is preliminary data.</text>
</comment>
<evidence type="ECO:0000256" key="5">
    <source>
        <dbReference type="ARBA" id="ARBA00023315"/>
    </source>
</evidence>
<dbReference type="Pfam" id="PF01019">
    <property type="entry name" value="G_glu_transpept"/>
    <property type="match status" value="1"/>
</dbReference>
<evidence type="ECO:0000256" key="7">
    <source>
        <dbReference type="PIRSR" id="PIRSR600101-2"/>
    </source>
</evidence>
<dbReference type="AlphaFoldDB" id="A0AA36GLF7"/>
<keyword evidence="11" id="KW-1185">Reference proteome</keyword>
<organism evidence="10 11">
    <name type="scientific">Cylicocyclus nassatus</name>
    <name type="common">Nematode worm</name>
    <dbReference type="NCBI Taxonomy" id="53992"/>
    <lineage>
        <taxon>Eukaryota</taxon>
        <taxon>Metazoa</taxon>
        <taxon>Ecdysozoa</taxon>
        <taxon>Nematoda</taxon>
        <taxon>Chromadorea</taxon>
        <taxon>Rhabditida</taxon>
        <taxon>Rhabditina</taxon>
        <taxon>Rhabditomorpha</taxon>
        <taxon>Strongyloidea</taxon>
        <taxon>Strongylidae</taxon>
        <taxon>Cylicocyclus</taxon>
    </lineage>
</organism>
<keyword evidence="1" id="KW-0645">Protease</keyword>
<dbReference type="PANTHER" id="PTHR11686">
    <property type="entry name" value="GAMMA GLUTAMYL TRANSPEPTIDASE"/>
    <property type="match status" value="1"/>
</dbReference>
<dbReference type="GO" id="GO:0006751">
    <property type="term" value="P:glutathione catabolic process"/>
    <property type="evidence" value="ECO:0007669"/>
    <property type="project" value="InterPro"/>
</dbReference>
<evidence type="ECO:0000313" key="10">
    <source>
        <dbReference type="EMBL" id="CAJ0594255.1"/>
    </source>
</evidence>
<accession>A0AA36GLF7</accession>
<feature type="binding site" evidence="7">
    <location>
        <position position="522"/>
    </location>
    <ligand>
        <name>L-glutamate</name>
        <dbReference type="ChEBI" id="CHEBI:29985"/>
    </ligand>
</feature>
<feature type="compositionally biased region" description="Acidic residues" evidence="8">
    <location>
        <begin position="1"/>
        <end position="15"/>
    </location>
</feature>
<feature type="binding site" evidence="7">
    <location>
        <begin position="442"/>
        <end position="444"/>
    </location>
    <ligand>
        <name>L-glutamate</name>
        <dbReference type="ChEBI" id="CHEBI:29985"/>
    </ligand>
</feature>
<feature type="binding site" evidence="7">
    <location>
        <position position="466"/>
    </location>
    <ligand>
        <name>L-glutamate</name>
        <dbReference type="ChEBI" id="CHEBI:29985"/>
    </ligand>
</feature>
<dbReference type="InterPro" id="IPR043137">
    <property type="entry name" value="GGT_ssub_C"/>
</dbReference>
<dbReference type="GO" id="GO:0016746">
    <property type="term" value="F:acyltransferase activity"/>
    <property type="evidence" value="ECO:0007669"/>
    <property type="project" value="UniProtKB-KW"/>
</dbReference>
<keyword evidence="5" id="KW-0012">Acyltransferase</keyword>
<feature type="transmembrane region" description="Helical" evidence="9">
    <location>
        <begin position="27"/>
        <end position="54"/>
    </location>
</feature>
<dbReference type="PRINTS" id="PR01210">
    <property type="entry name" value="GGTRANSPTASE"/>
</dbReference>
<evidence type="ECO:0000256" key="6">
    <source>
        <dbReference type="PIRSR" id="PIRSR600101-1"/>
    </source>
</evidence>
<evidence type="ECO:0000256" key="3">
    <source>
        <dbReference type="ARBA" id="ARBA00022801"/>
    </source>
</evidence>
<keyword evidence="2" id="KW-0808">Transferase</keyword>
<dbReference type="GO" id="GO:0005886">
    <property type="term" value="C:plasma membrane"/>
    <property type="evidence" value="ECO:0007669"/>
    <property type="project" value="TreeGrafter"/>
</dbReference>
<dbReference type="GO" id="GO:0006508">
    <property type="term" value="P:proteolysis"/>
    <property type="evidence" value="ECO:0007669"/>
    <property type="project" value="UniProtKB-KW"/>
</dbReference>
<evidence type="ECO:0000256" key="8">
    <source>
        <dbReference type="SAM" id="MobiDB-lite"/>
    </source>
</evidence>
<protein>
    <submittedName>
        <fullName evidence="10">Uncharacterized protein</fullName>
    </submittedName>
</protein>
<dbReference type="Gene3D" id="3.60.20.40">
    <property type="match status" value="1"/>
</dbReference>
<dbReference type="SUPFAM" id="SSF56235">
    <property type="entry name" value="N-terminal nucleophile aminohydrolases (Ntn hydrolases)"/>
    <property type="match status" value="1"/>
</dbReference>
<dbReference type="FunFam" id="1.10.246.130:FF:000005">
    <property type="entry name" value="Gamma-glutamyltranspeptidase 1, putative"/>
    <property type="match status" value="1"/>
</dbReference>
<keyword evidence="9" id="KW-0472">Membrane</keyword>
<dbReference type="InterPro" id="IPR000101">
    <property type="entry name" value="GGT_peptidase"/>
</dbReference>
<feature type="region of interest" description="Disordered" evidence="8">
    <location>
        <begin position="1"/>
        <end position="22"/>
    </location>
</feature>
<dbReference type="GO" id="GO:0036374">
    <property type="term" value="F:glutathione hydrolase activity"/>
    <property type="evidence" value="ECO:0007669"/>
    <property type="project" value="InterPro"/>
</dbReference>
<gene>
    <name evidence="10" type="ORF">CYNAS_LOCUS6238</name>
</gene>
<sequence>MADLPPEDGPQDEEIPLLPPEAPPPPASAICGTALILVVFVLLITTVAFGALYFRESARLPRWPKPSISPLGKYSRAAVAADNEYCSEIGRNALLHGGNAIDAAIAALFCIGVMDSHSAGLGGGHFMTIYNASTQKCTVIDAREVAPKAATENMYEGKWNESVIGWRAVAVPGELHGLWTEFTKYGSGKVTWKSLVKPTLELLEEGFPTSHALAKALAGRADYIARESSMKAFINPKTGQVYRAGEQITTRTKLLKTLRRLANATDPVKEFYEGDMAEQMAREFQQNGGILTKEDFASYRSVLIPSSDVIYTKLSNGRMICGPPPPSASAVTQAILSVMDGYKYMKKIEDIGLLYHHFVESSKFAYAARSWLGDPAFVHNATDTARNITTNEWADWVRSLITDETHPDEYYGGSFLAPPTDHGTSHISVIDSEGNAVAVTSTINLYLGAAVTSPSTGILWNDEMDDFSSPGRPNYFGIPPSPANFIRPGKRPMSSQSPIIIFNTKADRKIKQQVLAVGGAGGSTIISGVAGVALHNLWLKANVKQAVDAPRLHNQLRPNVTMYEPNFPKEYIAELSSRGHVMKMVNNLTVVTAVERAVDGQIYANSDFRKGEESAPAGY</sequence>
<feature type="binding site" evidence="7">
    <location>
        <position position="143"/>
    </location>
    <ligand>
        <name>L-glutamate</name>
        <dbReference type="ChEBI" id="CHEBI:29985"/>
    </ligand>
</feature>
<feature type="active site" description="Nucleophile" evidence="6">
    <location>
        <position position="424"/>
    </location>
</feature>
<dbReference type="FunFam" id="3.60.20.40:FF:000006">
    <property type="entry name" value="Protein CBG05566"/>
    <property type="match status" value="1"/>
</dbReference>
<evidence type="ECO:0000256" key="2">
    <source>
        <dbReference type="ARBA" id="ARBA00022679"/>
    </source>
</evidence>
<feature type="binding site" evidence="7">
    <location>
        <begin position="494"/>
        <end position="495"/>
    </location>
    <ligand>
        <name>L-glutamate</name>
        <dbReference type="ChEBI" id="CHEBI:29985"/>
    </ligand>
</feature>
<dbReference type="InterPro" id="IPR029055">
    <property type="entry name" value="Ntn_hydrolases_N"/>
</dbReference>
<reference evidence="10" key="1">
    <citation type="submission" date="2023-07" db="EMBL/GenBank/DDBJ databases">
        <authorList>
            <consortium name="CYATHOMIX"/>
        </authorList>
    </citation>
    <scope>NUCLEOTIDE SEQUENCE</scope>
    <source>
        <strain evidence="10">N/A</strain>
    </source>
</reference>
<evidence type="ECO:0000256" key="1">
    <source>
        <dbReference type="ARBA" id="ARBA00022670"/>
    </source>
</evidence>
<dbReference type="NCBIfam" id="TIGR00066">
    <property type="entry name" value="g_glut_trans"/>
    <property type="match status" value="1"/>
</dbReference>
<dbReference type="Proteomes" id="UP001176961">
    <property type="component" value="Unassembled WGS sequence"/>
</dbReference>
<name>A0AA36GLF7_CYLNA</name>
<evidence type="ECO:0000256" key="4">
    <source>
        <dbReference type="ARBA" id="ARBA00023180"/>
    </source>
</evidence>
<evidence type="ECO:0000313" key="11">
    <source>
        <dbReference type="Proteomes" id="UP001176961"/>
    </source>
</evidence>
<dbReference type="PANTHER" id="PTHR11686:SF69">
    <property type="entry name" value="GAMMA-GLUTAMYLTRANSPEPTIDASE 1"/>
    <property type="match status" value="1"/>
</dbReference>
<evidence type="ECO:0000256" key="9">
    <source>
        <dbReference type="SAM" id="Phobius"/>
    </source>
</evidence>
<dbReference type="EMBL" id="CATQJL010000112">
    <property type="protein sequence ID" value="CAJ0594255.1"/>
    <property type="molecule type" value="Genomic_DNA"/>
</dbReference>
<keyword evidence="9" id="KW-0812">Transmembrane</keyword>
<dbReference type="InterPro" id="IPR043138">
    <property type="entry name" value="GGT_lsub"/>
</dbReference>
<keyword evidence="3" id="KW-0378">Hydrolase</keyword>
<feature type="transmembrane region" description="Helical" evidence="9">
    <location>
        <begin position="514"/>
        <end position="538"/>
    </location>
</feature>
<keyword evidence="4" id="KW-0325">Glycoprotein</keyword>
<keyword evidence="9" id="KW-1133">Transmembrane helix</keyword>
<proteinExistence type="predicted"/>